<sequence>MARRAARGSQLRSTLTMEADWDALIGPDEPAIVAPWEGFADLRLHPEAAHTLPETAAWPELAEALLTLHAPASPVFTSKCDLWPLASEDIDPYEFDATPDHAAYGIAAYIDIVPAHAAVHTSFPATEQLVRALVEDLRRQTLAHPGRVDCVLRPADIDNGPGFAFTLYTAACGATESSARAHWKAVLHAAVLATIRAAIAAVNNRDAANAGA</sequence>
<dbReference type="Proteomes" id="UP000290253">
    <property type="component" value="Unassembled WGS sequence"/>
</dbReference>
<dbReference type="OrthoDB" id="116383at2"/>
<accession>A0A4Q1S9S6</accession>
<protein>
    <submittedName>
        <fullName evidence="1">Uncharacterized protein</fullName>
    </submittedName>
</protein>
<dbReference type="EMBL" id="SDMK01000004">
    <property type="protein sequence ID" value="RXS93689.1"/>
    <property type="molecule type" value="Genomic_DNA"/>
</dbReference>
<name>A0A4Q1S9S6_9BACT</name>
<evidence type="ECO:0000313" key="2">
    <source>
        <dbReference type="Proteomes" id="UP000290253"/>
    </source>
</evidence>
<comment type="caution">
    <text evidence="1">The sequence shown here is derived from an EMBL/GenBank/DDBJ whole genome shotgun (WGS) entry which is preliminary data.</text>
</comment>
<proteinExistence type="predicted"/>
<gene>
    <name evidence="1" type="ORF">ESZ00_16650</name>
</gene>
<evidence type="ECO:0000313" key="1">
    <source>
        <dbReference type="EMBL" id="RXS93689.1"/>
    </source>
</evidence>
<dbReference type="AlphaFoldDB" id="A0A4Q1S9S6"/>
<dbReference type="RefSeq" id="WP_129209458.1">
    <property type="nucleotide sequence ID" value="NZ_BMGU01000002.1"/>
</dbReference>
<organism evidence="1 2">
    <name type="scientific">Silvibacterium dinghuense</name>
    <dbReference type="NCBI Taxonomy" id="1560006"/>
    <lineage>
        <taxon>Bacteria</taxon>
        <taxon>Pseudomonadati</taxon>
        <taxon>Acidobacteriota</taxon>
        <taxon>Terriglobia</taxon>
        <taxon>Terriglobales</taxon>
        <taxon>Acidobacteriaceae</taxon>
        <taxon>Silvibacterium</taxon>
    </lineage>
</organism>
<keyword evidence="2" id="KW-1185">Reference proteome</keyword>
<reference evidence="1 2" key="1">
    <citation type="journal article" date="2016" name="Int. J. Syst. Evol. Microbiol.">
        <title>Acidipila dinghuensis sp. nov., an acidobacterium isolated from forest soil.</title>
        <authorList>
            <person name="Jiang Y.W."/>
            <person name="Wang J."/>
            <person name="Chen M.H."/>
            <person name="Lv Y.Y."/>
            <person name="Qiu L.H."/>
        </authorList>
    </citation>
    <scope>NUCLEOTIDE SEQUENCE [LARGE SCALE GENOMIC DNA]</scope>
    <source>
        <strain evidence="1 2">DHOF10</strain>
    </source>
</reference>